<name>A0ABS4ZLL8_9MYCO</name>
<dbReference type="EMBL" id="JAGIOP010000001">
    <property type="protein sequence ID" value="MBP2450381.1"/>
    <property type="molecule type" value="Genomic_DNA"/>
</dbReference>
<evidence type="ECO:0000313" key="2">
    <source>
        <dbReference type="Proteomes" id="UP000694460"/>
    </source>
</evidence>
<organism evidence="1 2">
    <name type="scientific">Mycolicibacterium lutetiense</name>
    <dbReference type="NCBI Taxonomy" id="1641992"/>
    <lineage>
        <taxon>Bacteria</taxon>
        <taxon>Bacillati</taxon>
        <taxon>Actinomycetota</taxon>
        <taxon>Actinomycetes</taxon>
        <taxon>Mycobacteriales</taxon>
        <taxon>Mycobacteriaceae</taxon>
        <taxon>Mycolicibacterium</taxon>
    </lineage>
</organism>
<dbReference type="Proteomes" id="UP000694460">
    <property type="component" value="Unassembled WGS sequence"/>
</dbReference>
<reference evidence="1 2" key="1">
    <citation type="submission" date="2021-03" db="EMBL/GenBank/DDBJ databases">
        <title>Sequencing the genomes of 1000 actinobacteria strains.</title>
        <authorList>
            <person name="Klenk H.-P."/>
        </authorList>
    </citation>
    <scope>NUCLEOTIDE SEQUENCE [LARGE SCALE GENOMIC DNA]</scope>
    <source>
        <strain evidence="1 2">DSM 46713</strain>
    </source>
</reference>
<comment type="caution">
    <text evidence="1">The sequence shown here is derived from an EMBL/GenBank/DDBJ whole genome shotgun (WGS) entry which is preliminary data.</text>
</comment>
<evidence type="ECO:0000313" key="1">
    <source>
        <dbReference type="EMBL" id="MBP2450381.1"/>
    </source>
</evidence>
<protein>
    <submittedName>
        <fullName evidence="1">Uncharacterized protein</fullName>
    </submittedName>
</protein>
<proteinExistence type="predicted"/>
<keyword evidence="2" id="KW-1185">Reference proteome</keyword>
<accession>A0ABS4ZLL8</accession>
<gene>
    <name evidence="1" type="ORF">JOF57_000266</name>
</gene>
<sequence length="38" mass="3987">MGPGPAAAPDPHGYLCLRSYQTMMSAGGRPNSLSPKIR</sequence>